<dbReference type="InterPro" id="IPR004083">
    <property type="entry name" value="Raptor"/>
</dbReference>
<dbReference type="GO" id="GO:0031929">
    <property type="term" value="P:TOR signaling"/>
    <property type="evidence" value="ECO:0007669"/>
    <property type="project" value="InterPro"/>
</dbReference>
<dbReference type="GO" id="GO:0005737">
    <property type="term" value="C:cytoplasm"/>
    <property type="evidence" value="ECO:0007669"/>
    <property type="project" value="TreeGrafter"/>
</dbReference>
<dbReference type="Gene3D" id="1.25.10.10">
    <property type="entry name" value="Leucine-rich Repeat Variant"/>
    <property type="match status" value="1"/>
</dbReference>
<sequence length="123" mass="13980">SCQVDLVKDGGHIYFIKFLDSMEAYPEQRAMAAFVLAVIVDGHRRGQEACMEAGLIHVCLKHLQSSCPNDSQTEPLFLQWLCLLGHLLFLHWVPFLMWDLIHVEVLVAMKNVTMMKSLGLKLV</sequence>
<dbReference type="GO" id="GO:0031931">
    <property type="term" value="C:TORC1 complex"/>
    <property type="evidence" value="ECO:0007669"/>
    <property type="project" value="InterPro"/>
</dbReference>
<dbReference type="GO" id="GO:0010506">
    <property type="term" value="P:regulation of autophagy"/>
    <property type="evidence" value="ECO:0007669"/>
    <property type="project" value="TreeGrafter"/>
</dbReference>
<dbReference type="Proteomes" id="UP001374535">
    <property type="component" value="Chromosome 6"/>
</dbReference>
<gene>
    <name evidence="1" type="ORF">V8G54_022444</name>
</gene>
<dbReference type="PANTHER" id="PTHR12848">
    <property type="entry name" value="REGULATORY-ASSOCIATED PROTEIN OF MTOR"/>
    <property type="match status" value="1"/>
</dbReference>
<proteinExistence type="predicted"/>
<dbReference type="GO" id="GO:0030307">
    <property type="term" value="P:positive regulation of cell growth"/>
    <property type="evidence" value="ECO:0007669"/>
    <property type="project" value="TreeGrafter"/>
</dbReference>
<name>A0AAQ3NJ98_VIGMU</name>
<dbReference type="AlphaFoldDB" id="A0AAQ3NJ98"/>
<organism evidence="1 2">
    <name type="scientific">Vigna mungo</name>
    <name type="common">Black gram</name>
    <name type="synonym">Phaseolus mungo</name>
    <dbReference type="NCBI Taxonomy" id="3915"/>
    <lineage>
        <taxon>Eukaryota</taxon>
        <taxon>Viridiplantae</taxon>
        <taxon>Streptophyta</taxon>
        <taxon>Embryophyta</taxon>
        <taxon>Tracheophyta</taxon>
        <taxon>Spermatophyta</taxon>
        <taxon>Magnoliopsida</taxon>
        <taxon>eudicotyledons</taxon>
        <taxon>Gunneridae</taxon>
        <taxon>Pentapetalae</taxon>
        <taxon>rosids</taxon>
        <taxon>fabids</taxon>
        <taxon>Fabales</taxon>
        <taxon>Fabaceae</taxon>
        <taxon>Papilionoideae</taxon>
        <taxon>50 kb inversion clade</taxon>
        <taxon>NPAAA clade</taxon>
        <taxon>indigoferoid/millettioid clade</taxon>
        <taxon>Phaseoleae</taxon>
        <taxon>Vigna</taxon>
    </lineage>
</organism>
<feature type="non-terminal residue" evidence="1">
    <location>
        <position position="123"/>
    </location>
</feature>
<dbReference type="EMBL" id="CP144695">
    <property type="protein sequence ID" value="WVZ09098.1"/>
    <property type="molecule type" value="Genomic_DNA"/>
</dbReference>
<dbReference type="InterPro" id="IPR016024">
    <property type="entry name" value="ARM-type_fold"/>
</dbReference>
<dbReference type="SUPFAM" id="SSF48371">
    <property type="entry name" value="ARM repeat"/>
    <property type="match status" value="1"/>
</dbReference>
<dbReference type="PANTHER" id="PTHR12848:SF16">
    <property type="entry name" value="REGULATORY-ASSOCIATED PROTEIN OF MTOR"/>
    <property type="match status" value="1"/>
</dbReference>
<evidence type="ECO:0000313" key="1">
    <source>
        <dbReference type="EMBL" id="WVZ09098.1"/>
    </source>
</evidence>
<accession>A0AAQ3NJ98</accession>
<evidence type="ECO:0000313" key="2">
    <source>
        <dbReference type="Proteomes" id="UP001374535"/>
    </source>
</evidence>
<dbReference type="GO" id="GO:0071230">
    <property type="term" value="P:cellular response to amino acid stimulus"/>
    <property type="evidence" value="ECO:0007669"/>
    <property type="project" value="TreeGrafter"/>
</dbReference>
<dbReference type="InterPro" id="IPR011989">
    <property type="entry name" value="ARM-like"/>
</dbReference>
<dbReference type="GO" id="GO:0030674">
    <property type="term" value="F:protein-macromolecule adaptor activity"/>
    <property type="evidence" value="ECO:0007669"/>
    <property type="project" value="TreeGrafter"/>
</dbReference>
<protein>
    <submittedName>
        <fullName evidence="1">Uncharacterized protein</fullName>
    </submittedName>
</protein>
<keyword evidence="2" id="KW-1185">Reference proteome</keyword>
<dbReference type="GO" id="GO:0009267">
    <property type="term" value="P:cellular response to starvation"/>
    <property type="evidence" value="ECO:0007669"/>
    <property type="project" value="TreeGrafter"/>
</dbReference>
<reference evidence="1 2" key="1">
    <citation type="journal article" date="2023" name="Life. Sci Alliance">
        <title>Evolutionary insights into 3D genome organization and epigenetic landscape of Vigna mungo.</title>
        <authorList>
            <person name="Junaid A."/>
            <person name="Singh B."/>
            <person name="Bhatia S."/>
        </authorList>
    </citation>
    <scope>NUCLEOTIDE SEQUENCE [LARGE SCALE GENOMIC DNA]</scope>
    <source>
        <strain evidence="1">Urdbean</strain>
    </source>
</reference>